<reference evidence="4" key="2">
    <citation type="journal article" date="1998" name="J. Virol.">
        <title>Detection of a novel bovine lymphotropic herpesvirus.</title>
        <authorList>
            <person name="Rovnak J."/>
            <person name="Quackenbush S.L."/>
            <person name="Reyes R.A."/>
            <person name="Baines J.D."/>
            <person name="Parrish C.R."/>
            <person name="Casey J.W."/>
        </authorList>
    </citation>
    <scope>NUCLEOTIDE SEQUENCE [LARGE SCALE GENOMIC DNA]</scope>
</reference>
<reference evidence="1" key="11">
    <citation type="submission" date="2010-03" db="EMBL/GenBank/DDBJ databases">
        <title>Primary structure of the Ovine herpesvirus 2 genome.</title>
        <authorList>
            <person name="Stewart J.P."/>
            <person name="Rosbottom J."/>
            <person name="Jayawardane G."/>
            <person name="Reid H."/>
            <person name="Ackermann M."/>
        </authorList>
    </citation>
    <scope>NUCLEOTIDE SEQUENCE</scope>
    <source>
        <strain evidence="1">BJ1035</strain>
    </source>
</reference>
<dbReference type="RefSeq" id="YP_438147.1">
    <property type="nucleotide sequence ID" value="NC_007646.1"/>
</dbReference>
<dbReference type="Proteomes" id="UP000153759">
    <property type="component" value="Segment"/>
</dbReference>
<reference evidence="4" key="3">
    <citation type="journal article" date="2001" name="J. Gen. Virol.">
        <title>Ovine herpesvirus-2 glycoprotein B sequences from tissues of ruminant malignant catarrhal fever cases and healthy sheep are highly conserved.</title>
        <authorList>
            <person name="Dunowska M."/>
            <person name="Letchworth G.J."/>
            <person name="Collins J.K."/>
            <person name="DeMartini J.C."/>
        </authorList>
    </citation>
    <scope>NUCLEOTIDE SEQUENCE [LARGE SCALE GENOMIC DNA]</scope>
</reference>
<organism evidence="1 4">
    <name type="scientific">Ovine gammaherpesvirus 2</name>
    <dbReference type="NCBI Taxonomy" id="10398"/>
    <lineage>
        <taxon>Viruses</taxon>
        <taxon>Duplodnaviria</taxon>
        <taxon>Heunggongvirae</taxon>
        <taxon>Peploviricota</taxon>
        <taxon>Herviviricetes</taxon>
        <taxon>Herpesvirales</taxon>
        <taxon>Orthoherpesviridae</taxon>
        <taxon>Gammaherpesvirinae</taxon>
        <taxon>Macavirus</taxon>
        <taxon>Macavirus ovinegamma2</taxon>
    </lineage>
</organism>
<proteinExistence type="predicted"/>
<dbReference type="OrthoDB" id="7072at10239"/>
<sequence length="400" mass="43952">MEHGIKISTPAARLANGAVLLPSDKYVFHLIHSRTLCMALSYPGSELPAPVLFSRFSKTNDGDCTLQSDADAALSLVRILISNHPYVLNSRLSVGYQRHGGTVVLHRRPLVITDEFGSSPVKLSSSIVVGPDPLSANGTAPATAELAACALVCASSFKSVWINESANTEIHYDPGDAIEVPLTPNLPCKSIIKKDRCTPASEEAASLNARLFFACSAGYPPIGQCPARSFTTLMIMCKSHNSLRPVPEFHLKPLQLLLVKHTLLVRMGLENCMQDFILTFPDLPTVSAEQVEHFEKIVAVTKARVEDIIFALNSVSAHIFERRVRVAAAHPVLDRAMRKYFLMFPPADLENSVNFATDIVKIICKGVPFEQLVRFLKRYIPIQEITVDTNHLKVFALLSI</sequence>
<dbReference type="EMBL" id="DQ198083">
    <property type="protein sequence ID" value="ABB22241.1"/>
    <property type="molecule type" value="Genomic_DNA"/>
</dbReference>
<dbReference type="Pfam" id="PF04682">
    <property type="entry name" value="Herpes_BTRF1"/>
    <property type="match status" value="1"/>
</dbReference>
<name>Q2VSL7_9GAMA</name>
<evidence type="ECO:0000313" key="2">
    <source>
        <dbReference type="EMBL" id="ABB22241.1"/>
    </source>
</evidence>
<reference evidence="4" key="4">
    <citation type="journal article" date="2001" name="Virus Res.">
        <title>Detection and multigenic characterization of a novel gammaherpesvirus in goats.</title>
        <authorList>
            <person name="Chmielewicz B."/>
            <person name="Goltz M."/>
            <person name="Ehlers B."/>
        </authorList>
    </citation>
    <scope>NUCLEOTIDE SEQUENCE [LARGE SCALE GENOMIC DNA]</scope>
</reference>
<evidence type="ECO:0000313" key="4">
    <source>
        <dbReference type="Proteomes" id="UP000153759"/>
    </source>
</evidence>
<reference evidence="2 3" key="7">
    <citation type="journal article" date="2007" name="J. Gen. Virol.">
        <title>Comparison of ovine herpesvirus 2 genomes isolated from domestic sheep (Ovis aries) and a clinically affected cow (Bos bovis).</title>
        <authorList>
            <person name="Taus N.S."/>
            <person name="Herndon D.R."/>
            <person name="Traul D.L."/>
            <person name="Stewart J.P."/>
            <person name="Ackermann M."/>
            <person name="Li H."/>
            <person name="Knowles D.P."/>
            <person name="Lewis G.S."/>
            <person name="Brayton K.A."/>
        </authorList>
    </citation>
    <scope>NUCLEOTIDE SEQUENCE [LARGE SCALE GENOMIC DNA]</scope>
</reference>
<reference evidence="4" key="1">
    <citation type="journal article" date="1993" name="Arch. Virol.">
        <title>PCR detection of the sheep-associated agent of malignant catarrhal fever.</title>
        <authorList>
            <person name="Baxter S.I."/>
            <person name="Pow I."/>
            <person name="Bridgen A."/>
            <person name="Reid H.W."/>
        </authorList>
    </citation>
    <scope>NUCLEOTIDE SEQUENCE [LARGE SCALE GENOMIC DNA]</scope>
</reference>
<dbReference type="KEGG" id="vg:26684000"/>
<evidence type="ECO:0000313" key="3">
    <source>
        <dbReference type="Proteomes" id="UP000152762"/>
    </source>
</evidence>
<reference evidence="4" key="5">
    <citation type="journal article" date="2002" name="J. Gen. Virol.">
        <title>Isolation and expression of three open reading frames from ovine herpesvirus-2.</title>
        <authorList>
            <person name="Coulter L.J."/>
            <person name="Reid H.W."/>
        </authorList>
    </citation>
    <scope>NUCLEOTIDE SEQUENCE [LARGE SCALE GENOMIC DNA]</scope>
</reference>
<accession>Q2VSL7</accession>
<reference evidence="4" key="6">
    <citation type="journal article" date="2002" name="J. Gen. Virol.">
        <title>Ovine herpesvirus 2 lytic cycle replication and capsid production.</title>
        <authorList>
            <person name="Rosbottom J."/>
            <person name="Dalziel R.G."/>
            <person name="Reid H.W."/>
            <person name="Stewart J.P."/>
        </authorList>
    </citation>
    <scope>NUCLEOTIDE SEQUENCE [LARGE SCALE GENOMIC DNA]</scope>
</reference>
<protein>
    <submittedName>
        <fullName evidence="1">ORF23</fullName>
    </submittedName>
</protein>
<dbReference type="Proteomes" id="UP000152762">
    <property type="component" value="Segment"/>
</dbReference>
<evidence type="ECO:0000313" key="1">
    <source>
        <dbReference type="EMBL" id="AAX58059.1"/>
    </source>
</evidence>
<reference evidence="1 4" key="8">
    <citation type="journal article" date="2009" name="Vet. Microbiol.">
        <title>Ovine herpesvirus 2 structural proteins in epithelial cells and M-cells of the appendix in rabbits with malignant catarrhal fever.</title>
        <authorList>
            <person name="Meier-Trummer C.S."/>
            <person name="Tobler K."/>
            <person name="Hilbe M."/>
            <person name="Stewart J.P."/>
            <person name="Hart J."/>
            <person name="Campbell I."/>
            <person name="Haig D.M."/>
            <person name="Glauser D.L."/>
            <person name="Ehrensperger F."/>
            <person name="Ackermann M."/>
        </authorList>
    </citation>
    <scope>NUCLEOTIDE SEQUENCE [LARGE SCALE GENOMIC DNA]</scope>
    <source>
        <strain evidence="1">BJ1035</strain>
    </source>
</reference>
<dbReference type="EMBL" id="AY839756">
    <property type="protein sequence ID" value="AAX58059.1"/>
    <property type="molecule type" value="Genomic_DNA"/>
</dbReference>
<reference evidence="1" key="10">
    <citation type="submission" date="2010-03" db="EMBL/GenBank/DDBJ databases">
        <title>Ovine Herpesvirus 2 Lytic Cycle Replication and Particle Production.</title>
        <authorList>
            <person name="Stewart J.P."/>
            <person name="Rosbottom J."/>
        </authorList>
    </citation>
    <scope>NUCLEOTIDE SEQUENCE</scope>
    <source>
        <strain evidence="1">BJ1035</strain>
    </source>
</reference>
<keyword evidence="4" id="KW-1185">Reference proteome</keyword>
<dbReference type="InterPro" id="IPR006772">
    <property type="entry name" value="Herpes_BTRF1"/>
</dbReference>
<reference evidence="1" key="9">
    <citation type="submission" date="2010-03" db="EMBL/GenBank/DDBJ databases">
        <title>Ovine herpesvirus 2 contains a functional spliced IL-10.</title>
        <authorList>
            <person name="Stewart J.P."/>
            <person name="Rosbottom J."/>
            <person name="Haig D.M."/>
            <person name="Ackermann M."/>
        </authorList>
    </citation>
    <scope>NUCLEOTIDE SEQUENCE</scope>
    <source>
        <strain evidence="1">BJ1035</strain>
    </source>
</reference>
<gene>
    <name evidence="2" type="ORF">OvHV-2gp21</name>
</gene>